<evidence type="ECO:0000313" key="1">
    <source>
        <dbReference type="EnsemblPlants" id="AVESA.00010b.r2.5AG0832080.1.CDS"/>
    </source>
</evidence>
<sequence>MLECLSSLEDQRLNYVEMHAGSAGIQTEKLDSLRVAVAKDSPMWETLDICIKVVDTNSLELLIPRLAQMVRSAVGLNTRVGVANFITLLVQKVMINIKPYTAMLLKLLYTAVLEERSSAAKRAFASSCASVLKYASQSQAQKLIEDTASLHLGEKNSQLSGAVLIKSYLSNAADVISGYNAVVIPVIFSSRFDDDKETSALYGELWEDIPSSERVTLQLYLPEIVSLLCDCMSSSSWAGKRKSAKATKNLCDALGEPFSAHYHNILKSLLKELPGRFWEGKDAVLDALASLCSCCHVAVAAEDSNMPNVILNAVCAACSRKPKLYREAAFSCLQQVIMAFKDPGFFNSVFPMLCEASNQSVISKTRASSSLTTSAADEQDESASVSVSLDKVLNCVASSITIALPQDIIHHKKNMLEVLLNSLSPEEGWQVKLSSFLCIKEVCYNFLKSDGSMAWPQGTDDLVQEMFHSVASKVVDSIRLVKIAQVHIAASECLLELIKLYRDFPLTERRDAMFEGELIQLCESEKSEQAKALLKQCLTALKDLTGVTMVMG</sequence>
<keyword evidence="2" id="KW-1185">Reference proteome</keyword>
<reference evidence="1" key="1">
    <citation type="submission" date="2021-05" db="EMBL/GenBank/DDBJ databases">
        <authorList>
            <person name="Scholz U."/>
            <person name="Mascher M."/>
            <person name="Fiebig A."/>
        </authorList>
    </citation>
    <scope>NUCLEOTIDE SEQUENCE [LARGE SCALE GENOMIC DNA]</scope>
</reference>
<organism evidence="1 2">
    <name type="scientific">Avena sativa</name>
    <name type="common">Oat</name>
    <dbReference type="NCBI Taxonomy" id="4498"/>
    <lineage>
        <taxon>Eukaryota</taxon>
        <taxon>Viridiplantae</taxon>
        <taxon>Streptophyta</taxon>
        <taxon>Embryophyta</taxon>
        <taxon>Tracheophyta</taxon>
        <taxon>Spermatophyta</taxon>
        <taxon>Magnoliopsida</taxon>
        <taxon>Liliopsida</taxon>
        <taxon>Poales</taxon>
        <taxon>Poaceae</taxon>
        <taxon>BOP clade</taxon>
        <taxon>Pooideae</taxon>
        <taxon>Poodae</taxon>
        <taxon>Poeae</taxon>
        <taxon>Poeae Chloroplast Group 1 (Aveneae type)</taxon>
        <taxon>Aveninae</taxon>
        <taxon>Avena</taxon>
    </lineage>
</organism>
<evidence type="ECO:0000313" key="2">
    <source>
        <dbReference type="Proteomes" id="UP001732700"/>
    </source>
</evidence>
<accession>A0ACD5XPY8</accession>
<proteinExistence type="predicted"/>
<dbReference type="Proteomes" id="UP001732700">
    <property type="component" value="Chromosome 5A"/>
</dbReference>
<reference evidence="1" key="2">
    <citation type="submission" date="2025-09" db="UniProtKB">
        <authorList>
            <consortium name="EnsemblPlants"/>
        </authorList>
    </citation>
    <scope>IDENTIFICATION</scope>
</reference>
<name>A0ACD5XPY8_AVESA</name>
<dbReference type="EnsemblPlants" id="AVESA.00010b.r2.5AG0832080.1">
    <property type="protein sequence ID" value="AVESA.00010b.r2.5AG0832080.1.CDS"/>
    <property type="gene ID" value="AVESA.00010b.r2.5AG0832080"/>
</dbReference>
<protein>
    <submittedName>
        <fullName evidence="1">Uncharacterized protein</fullName>
    </submittedName>
</protein>